<dbReference type="EMBL" id="JADQDQ010000005">
    <property type="protein sequence ID" value="MBF9238109.1"/>
    <property type="molecule type" value="Genomic_DNA"/>
</dbReference>
<evidence type="ECO:0000259" key="8">
    <source>
        <dbReference type="SMART" id="SM00014"/>
    </source>
</evidence>
<dbReference type="Pfam" id="PF01569">
    <property type="entry name" value="PAP2"/>
    <property type="match status" value="1"/>
</dbReference>
<feature type="transmembrane region" description="Helical" evidence="7">
    <location>
        <begin position="68"/>
        <end position="91"/>
    </location>
</feature>
<dbReference type="InterPro" id="IPR036938">
    <property type="entry name" value="PAP2/HPO_sf"/>
</dbReference>
<evidence type="ECO:0000256" key="2">
    <source>
        <dbReference type="ARBA" id="ARBA00022475"/>
    </source>
</evidence>
<gene>
    <name evidence="9" type="ORF">I2I05_11950</name>
</gene>
<dbReference type="CDD" id="cd03392">
    <property type="entry name" value="PAP2_like_2"/>
    <property type="match status" value="1"/>
</dbReference>
<feature type="transmembrane region" description="Helical" evidence="7">
    <location>
        <begin position="168"/>
        <end position="187"/>
    </location>
</feature>
<keyword evidence="3 7" id="KW-0812">Transmembrane</keyword>
<evidence type="ECO:0000256" key="5">
    <source>
        <dbReference type="ARBA" id="ARBA00022989"/>
    </source>
</evidence>
<dbReference type="PANTHER" id="PTHR14969">
    <property type="entry name" value="SPHINGOSINE-1-PHOSPHATE PHOSPHOHYDROLASE"/>
    <property type="match status" value="1"/>
</dbReference>
<proteinExistence type="predicted"/>
<evidence type="ECO:0000313" key="9">
    <source>
        <dbReference type="EMBL" id="MBF9238109.1"/>
    </source>
</evidence>
<feature type="transmembrane region" description="Helical" evidence="7">
    <location>
        <begin position="103"/>
        <end position="123"/>
    </location>
</feature>
<feature type="domain" description="Phosphatidic acid phosphatase type 2/haloperoxidase" evidence="8">
    <location>
        <begin position="101"/>
        <end position="210"/>
    </location>
</feature>
<comment type="subcellular location">
    <subcellularLocation>
        <location evidence="1">Cell membrane</location>
        <topology evidence="1">Multi-pass membrane protein</topology>
    </subcellularLocation>
</comment>
<dbReference type="Proteomes" id="UP000597617">
    <property type="component" value="Unassembled WGS sequence"/>
</dbReference>
<evidence type="ECO:0000313" key="10">
    <source>
        <dbReference type="Proteomes" id="UP000597617"/>
    </source>
</evidence>
<sequence length="233" mass="25521">MSIARSWKKTWGGPKQQAMLLAVLLLGFVLPWVGFVLLAQKVWTGGFASDNAILKLLYRNASPTLDALAVALANIGDSEPMIALGVVVAAVLARLRYWRQAGVFVLAVGGSMLLTQVLKAHFARPRPDLWVSIKPALTFSFPSGHAMDTAALATAVTFLLWQHRVHWLAWPWLPLFALAVGWSRMYLGVHFPSDVLAGWLSAIGWVTGVFLLFAPAFRFYGAEQGPEQVSPLK</sequence>
<organism evidence="9 10">
    <name type="scientific">Hymenobacter jeongseonensis</name>
    <dbReference type="NCBI Taxonomy" id="2791027"/>
    <lineage>
        <taxon>Bacteria</taxon>
        <taxon>Pseudomonadati</taxon>
        <taxon>Bacteroidota</taxon>
        <taxon>Cytophagia</taxon>
        <taxon>Cytophagales</taxon>
        <taxon>Hymenobacteraceae</taxon>
        <taxon>Hymenobacter</taxon>
    </lineage>
</organism>
<reference evidence="9 10" key="1">
    <citation type="submission" date="2020-11" db="EMBL/GenBank/DDBJ databases">
        <authorList>
            <person name="Kim M.K."/>
        </authorList>
    </citation>
    <scope>NUCLEOTIDE SEQUENCE [LARGE SCALE GENOMIC DNA]</scope>
    <source>
        <strain evidence="9 10">BT683</strain>
    </source>
</reference>
<dbReference type="PANTHER" id="PTHR14969:SF62">
    <property type="entry name" value="DECAPRENYLPHOSPHORYL-5-PHOSPHORIBOSE PHOSPHATASE RV3807C-RELATED"/>
    <property type="match status" value="1"/>
</dbReference>
<keyword evidence="6 7" id="KW-0472">Membrane</keyword>
<evidence type="ECO:0000256" key="3">
    <source>
        <dbReference type="ARBA" id="ARBA00022692"/>
    </source>
</evidence>
<dbReference type="InterPro" id="IPR000326">
    <property type="entry name" value="PAP2/HPO"/>
</dbReference>
<evidence type="ECO:0000256" key="7">
    <source>
        <dbReference type="SAM" id="Phobius"/>
    </source>
</evidence>
<dbReference type="SMART" id="SM00014">
    <property type="entry name" value="acidPPc"/>
    <property type="match status" value="1"/>
</dbReference>
<comment type="caution">
    <text evidence="9">The sequence shown here is derived from an EMBL/GenBank/DDBJ whole genome shotgun (WGS) entry which is preliminary data.</text>
</comment>
<dbReference type="RefSeq" id="WP_196282495.1">
    <property type="nucleotide sequence ID" value="NZ_JADQDQ010000005.1"/>
</dbReference>
<keyword evidence="2" id="KW-1003">Cell membrane</keyword>
<protein>
    <submittedName>
        <fullName evidence="9">Phosphatase PAP2 family protein</fullName>
    </submittedName>
</protein>
<accession>A0ABS0IIB0</accession>
<keyword evidence="10" id="KW-1185">Reference proteome</keyword>
<dbReference type="Gene3D" id="1.20.144.10">
    <property type="entry name" value="Phosphatidic acid phosphatase type 2/haloperoxidase"/>
    <property type="match status" value="2"/>
</dbReference>
<feature type="transmembrane region" description="Helical" evidence="7">
    <location>
        <begin position="199"/>
        <end position="220"/>
    </location>
</feature>
<feature type="transmembrane region" description="Helical" evidence="7">
    <location>
        <begin position="143"/>
        <end position="161"/>
    </location>
</feature>
<dbReference type="SUPFAM" id="SSF48317">
    <property type="entry name" value="Acid phosphatase/Vanadium-dependent haloperoxidase"/>
    <property type="match status" value="1"/>
</dbReference>
<evidence type="ECO:0000256" key="6">
    <source>
        <dbReference type="ARBA" id="ARBA00023136"/>
    </source>
</evidence>
<keyword evidence="4" id="KW-0378">Hydrolase</keyword>
<name>A0ABS0IIB0_9BACT</name>
<keyword evidence="5 7" id="KW-1133">Transmembrane helix</keyword>
<evidence type="ECO:0000256" key="4">
    <source>
        <dbReference type="ARBA" id="ARBA00022801"/>
    </source>
</evidence>
<evidence type="ECO:0000256" key="1">
    <source>
        <dbReference type="ARBA" id="ARBA00004651"/>
    </source>
</evidence>